<evidence type="ECO:0000313" key="3">
    <source>
        <dbReference type="Proteomes" id="UP000756530"/>
    </source>
</evidence>
<accession>A0ABS6T716</accession>
<reference evidence="2 3" key="1">
    <citation type="submission" date="2021-05" db="EMBL/GenBank/DDBJ databases">
        <title>Culturable bacteria isolated from Daya Bay.</title>
        <authorList>
            <person name="Zheng W."/>
            <person name="Yu S."/>
            <person name="Huang Y."/>
        </authorList>
    </citation>
    <scope>NUCLEOTIDE SEQUENCE [LARGE SCALE GENOMIC DNA]</scope>
    <source>
        <strain evidence="2 3">DP4N28-5</strain>
    </source>
</reference>
<protein>
    <submittedName>
        <fullName evidence="2">Glycosyltransferase family 2 protein</fullName>
    </submittedName>
</protein>
<proteinExistence type="predicted"/>
<comment type="caution">
    <text evidence="2">The sequence shown here is derived from an EMBL/GenBank/DDBJ whole genome shotgun (WGS) entry which is preliminary data.</text>
</comment>
<gene>
    <name evidence="2" type="ORF">KJP28_15375</name>
</gene>
<dbReference type="InterPro" id="IPR050834">
    <property type="entry name" value="Glycosyltransf_2"/>
</dbReference>
<sequence length="408" mass="45080">MSRTLIICPTHDHADTIVASLNSVRKQNLGNWKLVVIGDGAPMRTRELVAAISQQDPRIAYVERDKGARLGEAHRDPVIRESEAEFVCHLGDDDLWAPDHLAQVTSLLRDADFGMAGSLYVEESGRVAWDFANHAYLRPPTPPWAPVPLLLGGINNVSYRRDAYLGLVEGWAPAPPEWRGSDIYMWHKFYADPRVRVASSASPSHLKFMGSGTRKTWTPAERVAEIAPWAERLDEPGFIAEQKQGAVFALNFTRALVQADAEFTTSLEDALSAAGFSMSSDTPDVALDGEVMGISLSHAQKLAAQTTVQLIQLFGVEDPSEQIARVHALDPPKRIVRRVFCQMAHKRPELAKDLGNRLASELGFRDLGHRAVILAAFERGEAEEARAMAREARRDLGARAWINAILAR</sequence>
<dbReference type="PANTHER" id="PTHR43685:SF2">
    <property type="entry name" value="GLYCOSYLTRANSFERASE 2-LIKE DOMAIN-CONTAINING PROTEIN"/>
    <property type="match status" value="1"/>
</dbReference>
<dbReference type="PANTHER" id="PTHR43685">
    <property type="entry name" value="GLYCOSYLTRANSFERASE"/>
    <property type="match status" value="1"/>
</dbReference>
<dbReference type="CDD" id="cd00761">
    <property type="entry name" value="Glyco_tranf_GTA_type"/>
    <property type="match status" value="1"/>
</dbReference>
<dbReference type="RefSeq" id="WP_218393517.1">
    <property type="nucleotide sequence ID" value="NZ_JAHUZE010000004.1"/>
</dbReference>
<keyword evidence="3" id="KW-1185">Reference proteome</keyword>
<name>A0ABS6T716_9RHOB</name>
<organism evidence="2 3">
    <name type="scientific">Maritimibacter dapengensis</name>
    <dbReference type="NCBI Taxonomy" id="2836868"/>
    <lineage>
        <taxon>Bacteria</taxon>
        <taxon>Pseudomonadati</taxon>
        <taxon>Pseudomonadota</taxon>
        <taxon>Alphaproteobacteria</taxon>
        <taxon>Rhodobacterales</taxon>
        <taxon>Roseobacteraceae</taxon>
        <taxon>Maritimibacter</taxon>
    </lineage>
</organism>
<dbReference type="EMBL" id="JAHUZE010000004">
    <property type="protein sequence ID" value="MBV7380306.1"/>
    <property type="molecule type" value="Genomic_DNA"/>
</dbReference>
<dbReference type="Pfam" id="PF00535">
    <property type="entry name" value="Glycos_transf_2"/>
    <property type="match status" value="1"/>
</dbReference>
<evidence type="ECO:0000259" key="1">
    <source>
        <dbReference type="Pfam" id="PF00535"/>
    </source>
</evidence>
<feature type="domain" description="Glycosyltransferase 2-like" evidence="1">
    <location>
        <begin position="6"/>
        <end position="131"/>
    </location>
</feature>
<dbReference type="Proteomes" id="UP000756530">
    <property type="component" value="Unassembled WGS sequence"/>
</dbReference>
<dbReference type="InterPro" id="IPR001173">
    <property type="entry name" value="Glyco_trans_2-like"/>
</dbReference>
<evidence type="ECO:0000313" key="2">
    <source>
        <dbReference type="EMBL" id="MBV7380306.1"/>
    </source>
</evidence>